<evidence type="ECO:0000256" key="5">
    <source>
        <dbReference type="ARBA" id="ARBA00033464"/>
    </source>
</evidence>
<dbReference type="CDD" id="cd09270">
    <property type="entry name" value="RNase_H2-B"/>
    <property type="match status" value="1"/>
</dbReference>
<reference evidence="9" key="1">
    <citation type="submission" date="2022-07" db="EMBL/GenBank/DDBJ databases">
        <title>Fungi with potential for degradation of polypropylene.</title>
        <authorList>
            <person name="Gostincar C."/>
        </authorList>
    </citation>
    <scope>NUCLEOTIDE SEQUENCE</scope>
    <source>
        <strain evidence="9">EXF-13287</strain>
    </source>
</reference>
<dbReference type="Pfam" id="PF09468">
    <property type="entry name" value="RNase_H2-Ydr279"/>
    <property type="match status" value="1"/>
</dbReference>
<sequence>MARTRAKGGAASSTSASKTPATLKKQESRYTLPEEMCSPPQLCVLPKAASSQSRVVSLQNPRWSKPTRYLVCPETGFYEFTRIAAPSSTPRSWLIDGARGVVRKDAEDAERGPLEGTSEVFETHITKDGEVFVATPYDPLFLVLPALASDAGKKRMFLSRDDHIDKLGETSPHLPQILREGKTQALFEARMAAVCDTVEAGDESMYRLNETKLLEELLSKAKKLSESGLPKSMEERFVAKPLEAPVLTRRSQPQPTTLTTEDSGLEDSQTPATEKSESQASVTSVETTDSGTTQASVSTAATTPSAEPSEEETIAAAMTPSAEVLSLQRLHVAFNFILSAYLPPSLASILKTNLAAADTKPDFAPLEEYLSKLAELKAEVLASRAATDYSRKRGLDDIEDERAEKRRRKEEEEKRKKAGESRGVKQLKKVNVSGMKKMSDFFKKKT</sequence>
<comment type="caution">
    <text evidence="9">The sequence shown here is derived from an EMBL/GenBank/DDBJ whole genome shotgun (WGS) entry which is preliminary data.</text>
</comment>
<gene>
    <name evidence="9" type="ORF">NKR19_g218</name>
</gene>
<keyword evidence="10" id="KW-1185">Reference proteome</keyword>
<feature type="compositionally biased region" description="Low complexity" evidence="6">
    <location>
        <begin position="292"/>
        <end position="307"/>
    </location>
</feature>
<dbReference type="EMBL" id="JANBVN010000002">
    <property type="protein sequence ID" value="KAJ9165684.1"/>
    <property type="molecule type" value="Genomic_DNA"/>
</dbReference>
<feature type="region of interest" description="Disordered" evidence="6">
    <location>
        <begin position="236"/>
        <end position="311"/>
    </location>
</feature>
<dbReference type="InterPro" id="IPR041195">
    <property type="entry name" value="Rnh202_N"/>
</dbReference>
<dbReference type="PANTHER" id="PTHR13383">
    <property type="entry name" value="RIBONUCLEASE H2 SUBUNIT B"/>
    <property type="match status" value="1"/>
</dbReference>
<dbReference type="InterPro" id="IPR040456">
    <property type="entry name" value="RNase_H2_suB"/>
</dbReference>
<feature type="domain" description="Ribonuclease H2 subunit B wHTH" evidence="7">
    <location>
        <begin position="141"/>
        <end position="351"/>
    </location>
</feature>
<keyword evidence="3" id="KW-0539">Nucleus</keyword>
<evidence type="ECO:0000256" key="4">
    <source>
        <dbReference type="ARBA" id="ARBA00024778"/>
    </source>
</evidence>
<dbReference type="GO" id="GO:0005654">
    <property type="term" value="C:nucleoplasm"/>
    <property type="evidence" value="ECO:0007669"/>
    <property type="project" value="TreeGrafter"/>
</dbReference>
<evidence type="ECO:0000259" key="8">
    <source>
        <dbReference type="Pfam" id="PF17745"/>
    </source>
</evidence>
<dbReference type="GO" id="GO:0006401">
    <property type="term" value="P:RNA catabolic process"/>
    <property type="evidence" value="ECO:0007669"/>
    <property type="project" value="TreeGrafter"/>
</dbReference>
<organism evidence="9 10">
    <name type="scientific">Coniochaeta hoffmannii</name>
    <dbReference type="NCBI Taxonomy" id="91930"/>
    <lineage>
        <taxon>Eukaryota</taxon>
        <taxon>Fungi</taxon>
        <taxon>Dikarya</taxon>
        <taxon>Ascomycota</taxon>
        <taxon>Pezizomycotina</taxon>
        <taxon>Sordariomycetes</taxon>
        <taxon>Sordariomycetidae</taxon>
        <taxon>Coniochaetales</taxon>
        <taxon>Coniochaetaceae</taxon>
        <taxon>Coniochaeta</taxon>
    </lineage>
</organism>
<proteinExistence type="predicted"/>
<name>A0AA38SEW4_9PEZI</name>
<protein>
    <recommendedName>
        <fullName evidence="2">Ribonuclease H2 subunit B</fullName>
    </recommendedName>
    <alternativeName>
        <fullName evidence="5">Ribonuclease HI subunit B</fullName>
    </alternativeName>
</protein>
<evidence type="ECO:0000256" key="2">
    <source>
        <dbReference type="ARBA" id="ARBA00019062"/>
    </source>
</evidence>
<evidence type="ECO:0000313" key="9">
    <source>
        <dbReference type="EMBL" id="KAJ9165684.1"/>
    </source>
</evidence>
<feature type="region of interest" description="Disordered" evidence="6">
    <location>
        <begin position="1"/>
        <end position="33"/>
    </location>
</feature>
<dbReference type="Pfam" id="PF17745">
    <property type="entry name" value="Ydr279_N"/>
    <property type="match status" value="1"/>
</dbReference>
<feature type="compositionally biased region" description="Low complexity" evidence="6">
    <location>
        <begin position="7"/>
        <end position="23"/>
    </location>
</feature>
<feature type="domain" description="Rnh202 triple barrel" evidence="8">
    <location>
        <begin position="44"/>
        <end position="138"/>
    </location>
</feature>
<evidence type="ECO:0000256" key="6">
    <source>
        <dbReference type="SAM" id="MobiDB-lite"/>
    </source>
</evidence>
<comment type="subcellular location">
    <subcellularLocation>
        <location evidence="1">Nucleus</location>
    </subcellularLocation>
</comment>
<dbReference type="PANTHER" id="PTHR13383:SF11">
    <property type="entry name" value="RIBONUCLEASE H2 SUBUNIT B"/>
    <property type="match status" value="1"/>
</dbReference>
<evidence type="ECO:0000259" key="7">
    <source>
        <dbReference type="Pfam" id="PF09468"/>
    </source>
</evidence>
<dbReference type="AlphaFoldDB" id="A0AA38SEW4"/>
<evidence type="ECO:0000256" key="1">
    <source>
        <dbReference type="ARBA" id="ARBA00004123"/>
    </source>
</evidence>
<dbReference type="Proteomes" id="UP001174691">
    <property type="component" value="Unassembled WGS sequence"/>
</dbReference>
<dbReference type="Gene3D" id="1.10.20.120">
    <property type="match status" value="1"/>
</dbReference>
<dbReference type="GO" id="GO:0032299">
    <property type="term" value="C:ribonuclease H2 complex"/>
    <property type="evidence" value="ECO:0007669"/>
    <property type="project" value="InterPro"/>
</dbReference>
<evidence type="ECO:0000313" key="10">
    <source>
        <dbReference type="Proteomes" id="UP001174691"/>
    </source>
</evidence>
<accession>A0AA38SEW4</accession>
<evidence type="ECO:0000256" key="3">
    <source>
        <dbReference type="ARBA" id="ARBA00023242"/>
    </source>
</evidence>
<dbReference type="InterPro" id="IPR019024">
    <property type="entry name" value="RNase_H2_suB_wHTH"/>
</dbReference>
<feature type="region of interest" description="Disordered" evidence="6">
    <location>
        <begin position="389"/>
        <end position="432"/>
    </location>
</feature>
<comment type="function">
    <text evidence="4">Non catalytic subunit of RNase H2, an endonuclease that specifically degrades the RNA of RNA:DNA hybrids. Participates in DNA replication, possibly by mediating the removal of lagging-strand Okazaki fragment RNA primers during DNA replication. Mediates the excision of single ribonucleotides from DNA:RNA duplexes.</text>
</comment>
<feature type="compositionally biased region" description="Basic and acidic residues" evidence="6">
    <location>
        <begin position="409"/>
        <end position="423"/>
    </location>
</feature>
<feature type="compositionally biased region" description="Polar residues" evidence="6">
    <location>
        <begin position="249"/>
        <end position="291"/>
    </location>
</feature>